<dbReference type="EMBL" id="JAPDOD010000051">
    <property type="protein sequence ID" value="MDA0165757.1"/>
    <property type="molecule type" value="Genomic_DNA"/>
</dbReference>
<accession>A0A9X3N2Y8</accession>
<dbReference type="AlphaFoldDB" id="A0A9X3N2Y8"/>
<comment type="catalytic activity">
    <reaction evidence="1 15">
        <text>Hydrolysis of DNA containing ring-opened 7-methylguanine residues, releasing 2,6-diamino-4-hydroxy-5-(N-methyl)formamidopyrimidine.</text>
        <dbReference type="EC" id="3.2.2.23"/>
    </reaction>
</comment>
<keyword evidence="10 15" id="KW-0234">DNA repair</keyword>
<dbReference type="NCBIfam" id="TIGR00577">
    <property type="entry name" value="fpg"/>
    <property type="match status" value="1"/>
</dbReference>
<dbReference type="PANTHER" id="PTHR22993">
    <property type="entry name" value="FORMAMIDOPYRIMIDINE-DNA GLYCOSYLASE"/>
    <property type="match status" value="1"/>
</dbReference>
<keyword evidence="19" id="KW-1185">Reference proteome</keyword>
<comment type="function">
    <text evidence="15">Involved in base excision repair of DNA damaged by oxidation or by mutagenic agents. Acts as DNA glycosylase that recognizes and removes damaged bases. Has a preference for oxidized purines, such as 7,8-dihydro-8-oxoguanine (8-oxoG). Has AP (apurinic/apyrimidinic) lyase activity and introduces nicks in the DNA strand. Cleaves the DNA backbone by beta-delta elimination to generate a single-strand break at the site of the removed base with both 3'- and 5'-phosphates.</text>
</comment>
<feature type="domain" description="Formamidopyrimidine-DNA glycosylase catalytic" evidence="17">
    <location>
        <begin position="2"/>
        <end position="112"/>
    </location>
</feature>
<dbReference type="SUPFAM" id="SSF81624">
    <property type="entry name" value="N-terminal domain of MutM-like DNA repair proteins"/>
    <property type="match status" value="1"/>
</dbReference>
<evidence type="ECO:0000256" key="14">
    <source>
        <dbReference type="ARBA" id="ARBA00044632"/>
    </source>
</evidence>
<evidence type="ECO:0000256" key="7">
    <source>
        <dbReference type="ARBA" id="ARBA00022801"/>
    </source>
</evidence>
<feature type="active site" description="Proton donor; for delta-elimination activity" evidence="15">
    <location>
        <position position="261"/>
    </location>
</feature>
<name>A0A9X3N2Y8_9ACTN</name>
<dbReference type="Gene3D" id="3.20.190.10">
    <property type="entry name" value="MutM-like, N-terminal"/>
    <property type="match status" value="1"/>
</dbReference>
<evidence type="ECO:0000256" key="9">
    <source>
        <dbReference type="ARBA" id="ARBA00023125"/>
    </source>
</evidence>
<protein>
    <recommendedName>
        <fullName evidence="15">Formamidopyrimidine-DNA glycosylase</fullName>
        <shortName evidence="15">Fapy-DNA glycosylase</shortName>
        <ecNumber evidence="15">3.2.2.23</ecNumber>
    </recommendedName>
    <alternativeName>
        <fullName evidence="15">DNA-(apurinic or apyrimidinic site) lyase MutM</fullName>
        <shortName evidence="15">AP lyase MutM</shortName>
        <ecNumber evidence="15">4.2.99.18</ecNumber>
    </alternativeName>
</protein>
<keyword evidence="6 15" id="KW-0863">Zinc-finger</keyword>
<evidence type="ECO:0000256" key="1">
    <source>
        <dbReference type="ARBA" id="ARBA00001668"/>
    </source>
</evidence>
<dbReference type="GO" id="GO:0034039">
    <property type="term" value="F:8-oxo-7,8-dihydroguanine DNA N-glycosylase activity"/>
    <property type="evidence" value="ECO:0007669"/>
    <property type="project" value="TreeGrafter"/>
</dbReference>
<evidence type="ECO:0000256" key="11">
    <source>
        <dbReference type="ARBA" id="ARBA00023239"/>
    </source>
</evidence>
<dbReference type="InterPro" id="IPR035937">
    <property type="entry name" value="FPG_N"/>
</dbReference>
<organism evidence="18 19">
    <name type="scientific">Solirubrobacter ginsenosidimutans</name>
    <dbReference type="NCBI Taxonomy" id="490573"/>
    <lineage>
        <taxon>Bacteria</taxon>
        <taxon>Bacillati</taxon>
        <taxon>Actinomycetota</taxon>
        <taxon>Thermoleophilia</taxon>
        <taxon>Solirubrobacterales</taxon>
        <taxon>Solirubrobacteraceae</taxon>
        <taxon>Solirubrobacter</taxon>
    </lineage>
</organism>
<dbReference type="InterPro" id="IPR015886">
    <property type="entry name" value="H2TH_FPG"/>
</dbReference>
<feature type="binding site" evidence="15">
    <location>
        <position position="91"/>
    </location>
    <ligand>
        <name>DNA</name>
        <dbReference type="ChEBI" id="CHEBI:16991"/>
    </ligand>
</feature>
<dbReference type="GO" id="GO:0006979">
    <property type="term" value="P:response to oxidative stress"/>
    <property type="evidence" value="ECO:0007669"/>
    <property type="project" value="UniProtKB-ARBA"/>
</dbReference>
<evidence type="ECO:0000256" key="12">
    <source>
        <dbReference type="ARBA" id="ARBA00023268"/>
    </source>
</evidence>
<keyword evidence="9 15" id="KW-0238">DNA-binding</keyword>
<dbReference type="GO" id="GO:0003684">
    <property type="term" value="F:damaged DNA binding"/>
    <property type="evidence" value="ECO:0007669"/>
    <property type="project" value="InterPro"/>
</dbReference>
<comment type="caution">
    <text evidence="15">Lacks conserved residue(s) required for the propagation of feature annotation.</text>
</comment>
<feature type="active site" description="Schiff-base intermediate with DNA" evidence="15">
    <location>
        <position position="2"/>
    </location>
</feature>
<evidence type="ECO:0000313" key="19">
    <source>
        <dbReference type="Proteomes" id="UP001149140"/>
    </source>
</evidence>
<dbReference type="SUPFAM" id="SSF46946">
    <property type="entry name" value="S13-like H2TH domain"/>
    <property type="match status" value="1"/>
</dbReference>
<evidence type="ECO:0000256" key="8">
    <source>
        <dbReference type="ARBA" id="ARBA00022833"/>
    </source>
</evidence>
<keyword evidence="8 15" id="KW-0862">Zinc</keyword>
<comment type="subunit">
    <text evidence="3 15">Monomer.</text>
</comment>
<gene>
    <name evidence="15 18" type="primary">mutM</name>
    <name evidence="15" type="synonym">fpg</name>
    <name evidence="18" type="ORF">OM076_36160</name>
</gene>
<dbReference type="Pfam" id="PF06831">
    <property type="entry name" value="H2TH"/>
    <property type="match status" value="1"/>
</dbReference>
<keyword evidence="5 15" id="KW-0227">DNA damage</keyword>
<evidence type="ECO:0000256" key="13">
    <source>
        <dbReference type="ARBA" id="ARBA00023295"/>
    </source>
</evidence>
<dbReference type="GO" id="GO:0006284">
    <property type="term" value="P:base-excision repair"/>
    <property type="evidence" value="ECO:0007669"/>
    <property type="project" value="InterPro"/>
</dbReference>
<evidence type="ECO:0000256" key="3">
    <source>
        <dbReference type="ARBA" id="ARBA00011245"/>
    </source>
</evidence>
<evidence type="ECO:0000256" key="2">
    <source>
        <dbReference type="ARBA" id="ARBA00009409"/>
    </source>
</evidence>
<evidence type="ECO:0000259" key="17">
    <source>
        <dbReference type="PROSITE" id="PS51068"/>
    </source>
</evidence>
<dbReference type="PROSITE" id="PS51068">
    <property type="entry name" value="FPG_CAT"/>
    <property type="match status" value="1"/>
</dbReference>
<evidence type="ECO:0000313" key="18">
    <source>
        <dbReference type="EMBL" id="MDA0165757.1"/>
    </source>
</evidence>
<dbReference type="InterPro" id="IPR000214">
    <property type="entry name" value="Znf_DNA_glyclase/AP_lyase"/>
</dbReference>
<reference evidence="18" key="1">
    <citation type="submission" date="2022-10" db="EMBL/GenBank/DDBJ databases">
        <title>The WGS of Solirubrobacter ginsenosidimutans DSM 21036.</title>
        <authorList>
            <person name="Jiang Z."/>
        </authorList>
    </citation>
    <scope>NUCLEOTIDE SEQUENCE</scope>
    <source>
        <strain evidence="18">DSM 21036</strain>
    </source>
</reference>
<evidence type="ECO:0000256" key="10">
    <source>
        <dbReference type="ARBA" id="ARBA00023204"/>
    </source>
</evidence>
<dbReference type="InterPro" id="IPR010663">
    <property type="entry name" value="Znf_FPG/IleRS"/>
</dbReference>
<dbReference type="RefSeq" id="WP_270045018.1">
    <property type="nucleotide sequence ID" value="NZ_JAPDOD010000051.1"/>
</dbReference>
<dbReference type="Pfam" id="PF01149">
    <property type="entry name" value="Fapy_DNA_glyco"/>
    <property type="match status" value="1"/>
</dbReference>
<dbReference type="FunFam" id="1.10.8.50:FF:000003">
    <property type="entry name" value="Formamidopyrimidine-DNA glycosylase"/>
    <property type="match status" value="1"/>
</dbReference>
<dbReference type="EC" id="4.2.99.18" evidence="15"/>
<keyword evidence="7 15" id="KW-0378">Hydrolase</keyword>
<dbReference type="InterPro" id="IPR020629">
    <property type="entry name" value="FPG_Glyclase"/>
</dbReference>
<dbReference type="Pfam" id="PF06827">
    <property type="entry name" value="zf-FPG_IleRS"/>
    <property type="match status" value="1"/>
</dbReference>
<keyword evidence="4 15" id="KW-0479">Metal-binding</keyword>
<dbReference type="Gene3D" id="1.10.8.50">
    <property type="match status" value="1"/>
</dbReference>
<dbReference type="GO" id="GO:0003690">
    <property type="term" value="F:double-stranded DNA binding"/>
    <property type="evidence" value="ECO:0007669"/>
    <property type="project" value="UniProtKB-ARBA"/>
</dbReference>
<feature type="active site" description="Proton donor" evidence="15">
    <location>
        <position position="3"/>
    </location>
</feature>
<dbReference type="InterPro" id="IPR010979">
    <property type="entry name" value="Ribosomal_uS13-like_H2TH"/>
</dbReference>
<dbReference type="EC" id="3.2.2.23" evidence="15"/>
<evidence type="ECO:0000256" key="4">
    <source>
        <dbReference type="ARBA" id="ARBA00022723"/>
    </source>
</evidence>
<comment type="catalytic activity">
    <reaction evidence="14 15">
        <text>2'-deoxyribonucleotide-(2'-deoxyribose 5'-phosphate)-2'-deoxyribonucleotide-DNA = a 3'-end 2'-deoxyribonucleotide-(2,3-dehydro-2,3-deoxyribose 5'-phosphate)-DNA + a 5'-end 5'-phospho-2'-deoxyribonucleoside-DNA + H(+)</text>
        <dbReference type="Rhea" id="RHEA:66592"/>
        <dbReference type="Rhea" id="RHEA-COMP:13180"/>
        <dbReference type="Rhea" id="RHEA-COMP:16897"/>
        <dbReference type="Rhea" id="RHEA-COMP:17067"/>
        <dbReference type="ChEBI" id="CHEBI:15378"/>
        <dbReference type="ChEBI" id="CHEBI:136412"/>
        <dbReference type="ChEBI" id="CHEBI:157695"/>
        <dbReference type="ChEBI" id="CHEBI:167181"/>
        <dbReference type="EC" id="4.2.99.18"/>
    </reaction>
</comment>
<keyword evidence="11 15" id="KW-0456">Lyase</keyword>
<dbReference type="SMART" id="SM01232">
    <property type="entry name" value="H2TH"/>
    <property type="match status" value="1"/>
</dbReference>
<dbReference type="Proteomes" id="UP001149140">
    <property type="component" value="Unassembled WGS sequence"/>
</dbReference>
<dbReference type="PROSITE" id="PS51066">
    <property type="entry name" value="ZF_FPG_2"/>
    <property type="match status" value="1"/>
</dbReference>
<comment type="similarity">
    <text evidence="2 15">Belongs to the FPG family.</text>
</comment>
<dbReference type="InterPro" id="IPR012319">
    <property type="entry name" value="FPG_cat"/>
</dbReference>
<evidence type="ECO:0000256" key="6">
    <source>
        <dbReference type="ARBA" id="ARBA00022771"/>
    </source>
</evidence>
<dbReference type="SUPFAM" id="SSF57716">
    <property type="entry name" value="Glucocorticoid receptor-like (DNA-binding domain)"/>
    <property type="match status" value="1"/>
</dbReference>
<dbReference type="SMART" id="SM00898">
    <property type="entry name" value="Fapy_DNA_glyco"/>
    <property type="match status" value="1"/>
</dbReference>
<feature type="binding site" evidence="15">
    <location>
        <position position="109"/>
    </location>
    <ligand>
        <name>DNA</name>
        <dbReference type="ChEBI" id="CHEBI:16991"/>
    </ligand>
</feature>
<feature type="domain" description="FPG-type" evidence="16">
    <location>
        <begin position="237"/>
        <end position="271"/>
    </location>
</feature>
<dbReference type="CDD" id="cd08966">
    <property type="entry name" value="EcFpg-like_N"/>
    <property type="match status" value="1"/>
</dbReference>
<dbReference type="NCBIfam" id="NF002211">
    <property type="entry name" value="PRK01103.1"/>
    <property type="match status" value="1"/>
</dbReference>
<comment type="cofactor">
    <cofactor evidence="15">
        <name>Zn(2+)</name>
        <dbReference type="ChEBI" id="CHEBI:29105"/>
    </cofactor>
    <text evidence="15">Binds 1 zinc ion per subunit.</text>
</comment>
<evidence type="ECO:0000256" key="15">
    <source>
        <dbReference type="HAMAP-Rule" id="MF_00103"/>
    </source>
</evidence>
<dbReference type="GO" id="GO:0140078">
    <property type="term" value="F:class I DNA-(apurinic or apyrimidinic site) endonuclease activity"/>
    <property type="evidence" value="ECO:0007669"/>
    <property type="project" value="UniProtKB-EC"/>
</dbReference>
<comment type="caution">
    <text evidence="18">The sequence shown here is derived from an EMBL/GenBank/DDBJ whole genome shotgun (WGS) entry which is preliminary data.</text>
</comment>
<proteinExistence type="inferred from homology"/>
<keyword evidence="13 15" id="KW-0326">Glycosidase</keyword>
<evidence type="ECO:0000259" key="16">
    <source>
        <dbReference type="PROSITE" id="PS51066"/>
    </source>
</evidence>
<evidence type="ECO:0000256" key="5">
    <source>
        <dbReference type="ARBA" id="ARBA00022763"/>
    </source>
</evidence>
<dbReference type="PANTHER" id="PTHR22993:SF9">
    <property type="entry name" value="FORMAMIDOPYRIMIDINE-DNA GLYCOSYLASE"/>
    <property type="match status" value="1"/>
</dbReference>
<dbReference type="HAMAP" id="MF_00103">
    <property type="entry name" value="Fapy_DNA_glycosyl"/>
    <property type="match status" value="1"/>
</dbReference>
<feature type="active site" description="Proton donor; for beta-elimination activity" evidence="15">
    <location>
        <position position="59"/>
    </location>
</feature>
<dbReference type="GO" id="GO:0008270">
    <property type="term" value="F:zinc ion binding"/>
    <property type="evidence" value="ECO:0007669"/>
    <property type="project" value="UniProtKB-UniRule"/>
</dbReference>
<keyword evidence="12 15" id="KW-0511">Multifunctional enzyme</keyword>
<sequence>MPELPEVETIRGHLAPHVEGRTLEAVEILDSRWCRPLAPAELTAAIEGRVVEKLARRGKYLVWELSDDVYLLMHLRMTGTLLLDPSPPPRHMRVRIDLGDHVLVFDDPRRFGTGELALGPEALDAFFDARLGVEPLERDFTGEHLYSLAQTSRAPIKAFLLDQKRVAGVGNIYADEALFRARVHPLRPANRLNRAQAAAIRDGVVESLMLGLEAKGATIDDFRDPYGVSGSFQDQFLIHLREGEPCVNCSNTVRKLRVAGRGTYVCERCQPRPRPSRRRT</sequence>